<reference evidence="1" key="1">
    <citation type="submission" date="2020-12" db="EMBL/GenBank/DDBJ databases">
        <title>Metabolic potential, ecology and presence of endohyphal bacteria is reflected in genomic diversity of Mucoromycotina.</title>
        <authorList>
            <person name="Muszewska A."/>
            <person name="Okrasinska A."/>
            <person name="Steczkiewicz K."/>
            <person name="Drgas O."/>
            <person name="Orlowska M."/>
            <person name="Perlinska-Lenart U."/>
            <person name="Aleksandrzak-Piekarczyk T."/>
            <person name="Szatraj K."/>
            <person name="Zielenkiewicz U."/>
            <person name="Pilsyk S."/>
            <person name="Malc E."/>
            <person name="Mieczkowski P."/>
            <person name="Kruszewska J.S."/>
            <person name="Biernat P."/>
            <person name="Pawlowska J."/>
        </authorList>
    </citation>
    <scope>NUCLEOTIDE SEQUENCE</scope>
    <source>
        <strain evidence="1">WA0000017839</strain>
    </source>
</reference>
<dbReference type="AlphaFoldDB" id="A0A8H7QHI2"/>
<comment type="caution">
    <text evidence="1">The sequence shown here is derived from an EMBL/GenBank/DDBJ whole genome shotgun (WGS) entry which is preliminary data.</text>
</comment>
<evidence type="ECO:0000313" key="1">
    <source>
        <dbReference type="EMBL" id="KAG2191835.1"/>
    </source>
</evidence>
<gene>
    <name evidence="1" type="ORF">INT47_011583</name>
</gene>
<proteinExistence type="predicted"/>
<sequence length="162" mass="18761">MMLAFEKNKEYYANIHGHNVVELKITISRGLKDATESAIWFKSLSCAQVVADAYNLPVCVYNCPPDTSRLGNPMTFLPVSMPVRPKVKVQPYLLQNVKNKHWLALKFGHLQTKYPPVTHLYFNIDDSYETLFKTTWNLFGQFPKFRFSDELKGEPEMIQLLD</sequence>
<organism evidence="1 2">
    <name type="scientific">Mucor saturninus</name>
    <dbReference type="NCBI Taxonomy" id="64648"/>
    <lineage>
        <taxon>Eukaryota</taxon>
        <taxon>Fungi</taxon>
        <taxon>Fungi incertae sedis</taxon>
        <taxon>Mucoromycota</taxon>
        <taxon>Mucoromycotina</taxon>
        <taxon>Mucoromycetes</taxon>
        <taxon>Mucorales</taxon>
        <taxon>Mucorineae</taxon>
        <taxon>Mucoraceae</taxon>
        <taxon>Mucor</taxon>
    </lineage>
</organism>
<keyword evidence="2" id="KW-1185">Reference proteome</keyword>
<dbReference type="Proteomes" id="UP000603453">
    <property type="component" value="Unassembled WGS sequence"/>
</dbReference>
<dbReference type="EMBL" id="JAEPRD010000346">
    <property type="protein sequence ID" value="KAG2191835.1"/>
    <property type="molecule type" value="Genomic_DNA"/>
</dbReference>
<protein>
    <submittedName>
        <fullName evidence="1">Uncharacterized protein</fullName>
    </submittedName>
</protein>
<name>A0A8H7QHI2_9FUNG</name>
<dbReference type="OrthoDB" id="2379842at2759"/>
<accession>A0A8H7QHI2</accession>
<evidence type="ECO:0000313" key="2">
    <source>
        <dbReference type="Proteomes" id="UP000603453"/>
    </source>
</evidence>